<gene>
    <name evidence="5" type="ORF">IDJ77_24230</name>
</gene>
<dbReference type="InterPro" id="IPR035909">
    <property type="entry name" value="CheB_C"/>
</dbReference>
<dbReference type="InterPro" id="IPR000673">
    <property type="entry name" value="Sig_transdc_resp-reg_Me-estase"/>
</dbReference>
<feature type="active site" evidence="1">
    <location>
        <position position="143"/>
    </location>
</feature>
<evidence type="ECO:0008006" key="7">
    <source>
        <dbReference type="Google" id="ProtNLM"/>
    </source>
</evidence>
<evidence type="ECO:0000313" key="5">
    <source>
        <dbReference type="EMBL" id="MBD1366941.1"/>
    </source>
</evidence>
<dbReference type="Pfam" id="PF03705">
    <property type="entry name" value="CheR_N"/>
    <property type="match status" value="1"/>
</dbReference>
<dbReference type="PANTHER" id="PTHR24422:SF27">
    <property type="entry name" value="PROTEIN-GLUTAMATE O-METHYLTRANSFERASE"/>
    <property type="match status" value="1"/>
</dbReference>
<feature type="coiled-coil region" evidence="2">
    <location>
        <begin position="647"/>
        <end position="723"/>
    </location>
</feature>
<keyword evidence="1" id="KW-0145">Chemotaxis</keyword>
<evidence type="ECO:0000259" key="3">
    <source>
        <dbReference type="PROSITE" id="PS50122"/>
    </source>
</evidence>
<evidence type="ECO:0000259" key="4">
    <source>
        <dbReference type="PROSITE" id="PS50123"/>
    </source>
</evidence>
<name>A0ABR7WXB7_9SPHI</name>
<feature type="active site" evidence="1">
    <location>
        <position position="24"/>
    </location>
</feature>
<dbReference type="InterPro" id="IPR000780">
    <property type="entry name" value="CheR_MeTrfase"/>
</dbReference>
<dbReference type="InterPro" id="IPR035965">
    <property type="entry name" value="PAS-like_dom_sf"/>
</dbReference>
<keyword evidence="6" id="KW-1185">Reference proteome</keyword>
<evidence type="ECO:0000256" key="2">
    <source>
        <dbReference type="SAM" id="Coils"/>
    </source>
</evidence>
<dbReference type="Gene3D" id="3.40.50.150">
    <property type="entry name" value="Vaccinia Virus protein VP39"/>
    <property type="match status" value="1"/>
</dbReference>
<keyword evidence="2" id="KW-0175">Coiled coil</keyword>
<comment type="caution">
    <text evidence="5">The sequence shown here is derived from an EMBL/GenBank/DDBJ whole genome shotgun (WGS) entry which is preliminary data.</text>
</comment>
<dbReference type="InterPro" id="IPR029063">
    <property type="entry name" value="SAM-dependent_MTases_sf"/>
</dbReference>
<dbReference type="InterPro" id="IPR022641">
    <property type="entry name" value="CheR_N"/>
</dbReference>
<dbReference type="Gene3D" id="3.30.450.20">
    <property type="entry name" value="PAS domain"/>
    <property type="match status" value="1"/>
</dbReference>
<dbReference type="CDD" id="cd16434">
    <property type="entry name" value="CheB-CheR_fusion"/>
    <property type="match status" value="1"/>
</dbReference>
<dbReference type="SUPFAM" id="SSF55785">
    <property type="entry name" value="PYP-like sensor domain (PAS domain)"/>
    <property type="match status" value="1"/>
</dbReference>
<protein>
    <recommendedName>
        <fullName evidence="7">Two-component system CheB/CheR fusion protein</fullName>
    </recommendedName>
</protein>
<dbReference type="PANTHER" id="PTHR24422">
    <property type="entry name" value="CHEMOTAXIS PROTEIN METHYLTRANSFERASE"/>
    <property type="match status" value="1"/>
</dbReference>
<feature type="active site" evidence="1">
    <location>
        <position position="51"/>
    </location>
</feature>
<sequence length="851" mass="96282">MSKSKITLAELPKPQFPVVGIGASAGGLEAIKLFLQALPKKTGMAFVFVQHLSPTHVSILPEILERISPIPVVPISDGIALQQDHFYIGPENTVVKASEGILKLEPAGLKNKKANAIDVLFSSLGSVHQSYAIGIILSGSLNDGTVGMQVIKSNGGITFAQDKESAAFDSMPKSAVQSGVVDFILPPAEIAKHLVNINHPFNLNFLAGNEPESKQEDHDVFKQILTVLRVRRGVDFQYYKSSTLKRRIIRRMALNKIEKPADYLYRLRESKSEQDALYNDMLISVTHFFRDPQTFETLCSDIFPALVNQKSTANEPLRIWIAGCATGEEAYSMAMCLQEYMGDKAATMKLQIFATDISETAIAKARNGLYRQNELEGLSASRIQQFFIKMDGHYQVTKSIRDMCVFAHHNLLKDPPFSKIDLISCRNVLIYLEPVLQKRALTTFHYALNEGGYLMLGKSESIGTHTDIYSPYRSAEKIYLRKGPPGRFMNVASKTSEQNFRNIDQGEQRGETKDIYKLADETMLEKFVPPGLLVNDKFDIIQFRGPTDNWLGQPQGKPSFNVLKLARNGLAFELRNLLQQAKKSNQPSRKYGIFYQHNDLQHFLNIEVVPLRDQDEQHFLIVFQQASSTGIEPGMFEGGPAHANTNYNADELRIEHLERELIQSRADMRVVSEEQELANEELQSANEELLSGSEELQSLNEELETSKEELQSTNEEIIVINNELLDRNEQLNNSRLYAEAIINTIRDPLLILDKDLKVLRATQGFYKTFMVTERETEGQYLYDLGNKQWDIPALREVLDRILPQHKELKDYELKHDFQTIGSKTMLLNAYQLDNSQQILLALKDITEFVKK</sequence>
<dbReference type="InterPro" id="IPR022642">
    <property type="entry name" value="CheR_C"/>
</dbReference>
<dbReference type="SUPFAM" id="SSF53335">
    <property type="entry name" value="S-adenosyl-L-methionine-dependent methyltransferases"/>
    <property type="match status" value="1"/>
</dbReference>
<dbReference type="SUPFAM" id="SSF52738">
    <property type="entry name" value="Methylesterase CheB, C-terminal domain"/>
    <property type="match status" value="1"/>
</dbReference>
<dbReference type="Proteomes" id="UP000606600">
    <property type="component" value="Unassembled WGS sequence"/>
</dbReference>
<proteinExistence type="predicted"/>
<reference evidence="5 6" key="1">
    <citation type="submission" date="2020-09" db="EMBL/GenBank/DDBJ databases">
        <title>Novel species of Mucilaginibacter isolated from a glacier on the Tibetan Plateau.</title>
        <authorList>
            <person name="Liu Q."/>
            <person name="Xin Y.-H."/>
        </authorList>
    </citation>
    <scope>NUCLEOTIDE SEQUENCE [LARGE SCALE GENOMIC DNA]</scope>
    <source>
        <strain evidence="5 6">ZT4R22</strain>
    </source>
</reference>
<keyword evidence="1" id="KW-0378">Hydrolase</keyword>
<dbReference type="PROSITE" id="PS50123">
    <property type="entry name" value="CHER"/>
    <property type="match status" value="1"/>
</dbReference>
<dbReference type="PROSITE" id="PS50122">
    <property type="entry name" value="CHEB"/>
    <property type="match status" value="1"/>
</dbReference>
<dbReference type="EMBL" id="JACWMY010000015">
    <property type="protein sequence ID" value="MBD1366941.1"/>
    <property type="molecule type" value="Genomic_DNA"/>
</dbReference>
<dbReference type="SUPFAM" id="SSF47757">
    <property type="entry name" value="Chemotaxis receptor methyltransferase CheR, N-terminal domain"/>
    <property type="match status" value="1"/>
</dbReference>
<evidence type="ECO:0000313" key="6">
    <source>
        <dbReference type="Proteomes" id="UP000606600"/>
    </source>
</evidence>
<dbReference type="InterPro" id="IPR050903">
    <property type="entry name" value="Bact_Chemotaxis_MeTrfase"/>
</dbReference>
<dbReference type="Pfam" id="PF01339">
    <property type="entry name" value="CheB_methylest"/>
    <property type="match status" value="1"/>
</dbReference>
<dbReference type="Gene3D" id="3.40.50.180">
    <property type="entry name" value="Methylesterase CheB, C-terminal domain"/>
    <property type="match status" value="1"/>
</dbReference>
<feature type="domain" description="CheR-type methyltransferase" evidence="4">
    <location>
        <begin position="221"/>
        <end position="485"/>
    </location>
</feature>
<dbReference type="SMART" id="SM00138">
    <property type="entry name" value="MeTrc"/>
    <property type="match status" value="1"/>
</dbReference>
<dbReference type="Pfam" id="PF01739">
    <property type="entry name" value="CheR"/>
    <property type="match status" value="1"/>
</dbReference>
<feature type="domain" description="CheB-type methylesterase" evidence="3">
    <location>
        <begin position="12"/>
        <end position="195"/>
    </location>
</feature>
<dbReference type="CDD" id="cd02440">
    <property type="entry name" value="AdoMet_MTases"/>
    <property type="match status" value="1"/>
</dbReference>
<evidence type="ECO:0000256" key="1">
    <source>
        <dbReference type="PROSITE-ProRule" id="PRU00050"/>
    </source>
</evidence>
<dbReference type="PRINTS" id="PR00996">
    <property type="entry name" value="CHERMTFRASE"/>
</dbReference>
<accession>A0ABR7WXB7</accession>
<dbReference type="RefSeq" id="WP_191191573.1">
    <property type="nucleotide sequence ID" value="NZ_JACWMY010000015.1"/>
</dbReference>
<organism evidence="5 6">
    <name type="scientific">Mucilaginibacter pankratovii</name>
    <dbReference type="NCBI Taxonomy" id="2772110"/>
    <lineage>
        <taxon>Bacteria</taxon>
        <taxon>Pseudomonadati</taxon>
        <taxon>Bacteroidota</taxon>
        <taxon>Sphingobacteriia</taxon>
        <taxon>Sphingobacteriales</taxon>
        <taxon>Sphingobacteriaceae</taxon>
        <taxon>Mucilaginibacter</taxon>
    </lineage>
</organism>